<comment type="caution">
    <text evidence="10">The sequence shown here is derived from an EMBL/GenBank/DDBJ whole genome shotgun (WGS) entry which is preliminary data.</text>
</comment>
<evidence type="ECO:0000256" key="3">
    <source>
        <dbReference type="ARBA" id="ARBA00022679"/>
    </source>
</evidence>
<feature type="transmembrane region" description="Helical" evidence="8">
    <location>
        <begin position="623"/>
        <end position="644"/>
    </location>
</feature>
<comment type="subcellular location">
    <subcellularLocation>
        <location evidence="1">Membrane</location>
        <topology evidence="1">Multi-pass membrane protein</topology>
    </subcellularLocation>
</comment>
<dbReference type="PANTHER" id="PTHR13533:SF1">
    <property type="entry name" value="N-ACETYLNEURAMINATE 9-O-ACETYLTRANSFERASE"/>
    <property type="match status" value="1"/>
</dbReference>
<keyword evidence="3" id="KW-0808">Transferase</keyword>
<evidence type="ECO:0000256" key="2">
    <source>
        <dbReference type="ARBA" id="ARBA00010666"/>
    </source>
</evidence>
<comment type="similarity">
    <text evidence="2">Belongs to the PC-esterase family. CASD1 subfamily.</text>
</comment>
<feature type="domain" description="Cas1p 10 TM acyl transferase" evidence="9">
    <location>
        <begin position="430"/>
        <end position="830"/>
    </location>
</feature>
<evidence type="ECO:0000256" key="4">
    <source>
        <dbReference type="ARBA" id="ARBA00022692"/>
    </source>
</evidence>
<dbReference type="InterPro" id="IPR012419">
    <property type="entry name" value="Cas1_AcylTrans_dom"/>
</dbReference>
<feature type="transmembrane region" description="Helical" evidence="8">
    <location>
        <begin position="664"/>
        <end position="683"/>
    </location>
</feature>
<feature type="transmembrane region" description="Helical" evidence="8">
    <location>
        <begin position="591"/>
        <end position="611"/>
    </location>
</feature>
<reference evidence="10 11" key="1">
    <citation type="submission" date="2020-05" db="EMBL/GenBank/DDBJ databases">
        <title>Identification and distribution of gene clusters putatively required for synthesis of sphingolipid metabolism inhibitors in phylogenetically diverse species of the filamentous fungus Fusarium.</title>
        <authorList>
            <person name="Kim H.-S."/>
            <person name="Busman M."/>
            <person name="Brown D.W."/>
            <person name="Divon H."/>
            <person name="Uhlig S."/>
            <person name="Proctor R.H."/>
        </authorList>
    </citation>
    <scope>NUCLEOTIDE SEQUENCE [LARGE SCALE GENOMIC DNA]</scope>
    <source>
        <strain evidence="10 11">NRRL 20693</strain>
    </source>
</reference>
<dbReference type="GO" id="GO:0016740">
    <property type="term" value="F:transferase activity"/>
    <property type="evidence" value="ECO:0007669"/>
    <property type="project" value="UniProtKB-KW"/>
</dbReference>
<keyword evidence="11" id="KW-1185">Reference proteome</keyword>
<gene>
    <name evidence="10" type="ORF">FHETE_3305</name>
</gene>
<feature type="transmembrane region" description="Helical" evidence="8">
    <location>
        <begin position="460"/>
        <end position="481"/>
    </location>
</feature>
<feature type="transmembrane region" description="Helical" evidence="8">
    <location>
        <begin position="395"/>
        <end position="417"/>
    </location>
</feature>
<proteinExistence type="inferred from homology"/>
<feature type="transmembrane region" description="Helical" evidence="8">
    <location>
        <begin position="429"/>
        <end position="448"/>
    </location>
</feature>
<feature type="transmembrane region" description="Helical" evidence="8">
    <location>
        <begin position="567"/>
        <end position="585"/>
    </location>
</feature>
<protein>
    <recommendedName>
        <fullName evidence="9">Cas1p 10 TM acyl transferase domain-containing protein</fullName>
    </recommendedName>
</protein>
<evidence type="ECO:0000256" key="6">
    <source>
        <dbReference type="ARBA" id="ARBA00023136"/>
    </source>
</evidence>
<sequence length="903" mass="103442">MSLQLTRIISTALAALFLVAITFKTIFPGDDPYRCRAVKDTGRWIDPPRDEEGNRNPFHQWQPDGCILNHYESEDVRRCTEGRRIVVVGDSTSRNVAHGFSRLIDRKHSNHDRKKKLMPNSQAFNMTYHGQMIQRLPNVWLSSHGTEGQEQFSRALNTYTHEKKSLPTVEDQEGPMLMYVAGGVWFTNKYSMIRKYEYELAVNATAAANMTNSANATNTTSVTTKPISKAELKKTLVIPWEERFEIYKQHVTKIDRFINKHTPDIDPFTAPMDPIDGLGNQIFYAPPAGPLYLGDDPVHMRDAERRAAEVIDMQDWLSEVEEKWKIPLVWSIPKLTFGQKKVWRDPLFTGLHVIDQVADTRANILLNLRCNAKLDRMKSYPYSRTCCTDYGVKPISQLGVVFVGIIYLIACIVCEIVDICVKRDEPRWSLFNMKAGSLVLALLMCYFADRTQMMAKGSKLWLPLDFAALVAPCIAILLITIRRSHSLPPKELALATDEPDEPFLSRFQTDEWKGWMQFFILIYHWTGARGGSIYVFIRLCVGAYLFQTGYGHTLYFIKKNDFSFNRVAAVLLRLNILSCSLAYFMDTDYMFYYFSPLVSFWFLVVYATMAIGARQYNSDPQVVLAKICISCLLVSAIFLKTPFTKWLFALLKVLFNIQWSYKEWQYRVTLDMFVVYVGMLAAVINHEMKKTVVHLGLRIILAVGGISAIGYYFNATSHLTTREYRTWHPLVSFVPILAFIAIRNVCAPVRNYHSMAMAWLGRCSLETYILQFHLLLAADTDGILIVDGFFGDGTLTGDRWRTLAVLVPVFLWISDSVAKSTAHMVSIIMEDGTEDKESEEPRYAWMEKVRRSEYFTWPQLRVAFILLVMWLINLASPGHEVPQALDGGHTVRNFPPPVKEMPY</sequence>
<dbReference type="GO" id="GO:0005975">
    <property type="term" value="P:carbohydrate metabolic process"/>
    <property type="evidence" value="ECO:0007669"/>
    <property type="project" value="UniProtKB-ARBA"/>
</dbReference>
<evidence type="ECO:0000313" key="10">
    <source>
        <dbReference type="EMBL" id="KAF5673918.1"/>
    </source>
</evidence>
<evidence type="ECO:0000256" key="5">
    <source>
        <dbReference type="ARBA" id="ARBA00022989"/>
    </source>
</evidence>
<evidence type="ECO:0000256" key="1">
    <source>
        <dbReference type="ARBA" id="ARBA00004141"/>
    </source>
</evidence>
<dbReference type="Pfam" id="PF07779">
    <property type="entry name" value="Cas1_AcylT"/>
    <property type="match status" value="1"/>
</dbReference>
<organism evidence="10 11">
    <name type="scientific">Fusarium heterosporum</name>
    <dbReference type="NCBI Taxonomy" id="42747"/>
    <lineage>
        <taxon>Eukaryota</taxon>
        <taxon>Fungi</taxon>
        <taxon>Dikarya</taxon>
        <taxon>Ascomycota</taxon>
        <taxon>Pezizomycotina</taxon>
        <taxon>Sordariomycetes</taxon>
        <taxon>Hypocreomycetidae</taxon>
        <taxon>Hypocreales</taxon>
        <taxon>Nectriaceae</taxon>
        <taxon>Fusarium</taxon>
        <taxon>Fusarium heterosporum species complex</taxon>
    </lineage>
</organism>
<keyword evidence="5 8" id="KW-1133">Transmembrane helix</keyword>
<name>A0A8H5TR08_FUSHE</name>
<feature type="transmembrane region" description="Helical" evidence="8">
    <location>
        <begin position="695"/>
        <end position="714"/>
    </location>
</feature>
<dbReference type="EMBL" id="JAAGWQ010000051">
    <property type="protein sequence ID" value="KAF5673918.1"/>
    <property type="molecule type" value="Genomic_DNA"/>
</dbReference>
<feature type="transmembrane region" description="Helical" evidence="8">
    <location>
        <begin position="726"/>
        <end position="746"/>
    </location>
</feature>
<dbReference type="GO" id="GO:0016020">
    <property type="term" value="C:membrane"/>
    <property type="evidence" value="ECO:0007669"/>
    <property type="project" value="UniProtKB-SubCell"/>
</dbReference>
<evidence type="ECO:0000259" key="9">
    <source>
        <dbReference type="Pfam" id="PF07779"/>
    </source>
</evidence>
<evidence type="ECO:0000256" key="7">
    <source>
        <dbReference type="ARBA" id="ARBA00023180"/>
    </source>
</evidence>
<dbReference type="OrthoDB" id="1932925at2759"/>
<accession>A0A8H5TR08</accession>
<evidence type="ECO:0000256" key="8">
    <source>
        <dbReference type="SAM" id="Phobius"/>
    </source>
</evidence>
<dbReference type="PANTHER" id="PTHR13533">
    <property type="entry name" value="N-ACETYLNEURAMINATE 9-O-ACETYLTRANSFERASE"/>
    <property type="match status" value="1"/>
</dbReference>
<keyword evidence="6 8" id="KW-0472">Membrane</keyword>
<dbReference type="Proteomes" id="UP000567885">
    <property type="component" value="Unassembled WGS sequence"/>
</dbReference>
<dbReference type="AlphaFoldDB" id="A0A8H5TR08"/>
<dbReference type="GO" id="GO:0005794">
    <property type="term" value="C:Golgi apparatus"/>
    <property type="evidence" value="ECO:0007669"/>
    <property type="project" value="UniProtKB-ARBA"/>
</dbReference>
<evidence type="ECO:0000313" key="11">
    <source>
        <dbReference type="Proteomes" id="UP000567885"/>
    </source>
</evidence>
<keyword evidence="4 8" id="KW-0812">Transmembrane</keyword>
<keyword evidence="7" id="KW-0325">Glycoprotein</keyword>